<dbReference type="Proteomes" id="UP000678091">
    <property type="component" value="Segment"/>
</dbReference>
<gene>
    <name evidence="1" type="ORF">Medea1_0058</name>
</gene>
<protein>
    <submittedName>
        <fullName evidence="1">Uncharacterized protein</fullName>
    </submittedName>
</protein>
<evidence type="ECO:0000313" key="1">
    <source>
        <dbReference type="EMBL" id="QVW29125.1"/>
    </source>
</evidence>
<sequence>MSKHAAGPWNAEESEGEYLITNVLSCGNTRLVAIARHEGNAKLITAAPEMIAALERAALQFRYYEEAHREKGTDESMRKAEVNAGLAYDIEQIIAKATA</sequence>
<reference evidence="1" key="1">
    <citation type="submission" date="2021-04" db="EMBL/GenBank/DDBJ databases">
        <title>A novel bacteriophage against Pseudomonas syringae pv. tomato and it's prophylactic efficacy.</title>
        <authorList>
            <person name="Skliros D."/>
            <person name="Papazoglou P."/>
            <person name="Paraskevopoulou E.G."/>
            <person name="Gkizi D."/>
            <person name="Goumas D.E."/>
            <person name="Tjamos S."/>
            <person name="Flemetakis E."/>
        </authorList>
    </citation>
    <scope>NUCLEOTIDE SEQUENCE</scope>
</reference>
<name>A0A8E7KZ46_9CAUD</name>
<organism evidence="1 2">
    <name type="scientific">Pseudomonas phage Medea1</name>
    <dbReference type="NCBI Taxonomy" id="2834256"/>
    <lineage>
        <taxon>Viruses</taxon>
        <taxon>Duplodnaviria</taxon>
        <taxon>Heunggongvirae</taxon>
        <taxon>Uroviricota</taxon>
        <taxon>Caudoviricetes</taxon>
        <taxon>Medeavirus</taxon>
        <taxon>Medeavirus medea1</taxon>
    </lineage>
</organism>
<proteinExistence type="predicted"/>
<keyword evidence="2" id="KW-1185">Reference proteome</keyword>
<evidence type="ECO:0000313" key="2">
    <source>
        <dbReference type="Proteomes" id="UP000678091"/>
    </source>
</evidence>
<dbReference type="EMBL" id="MW862109">
    <property type="protein sequence ID" value="QVW29125.1"/>
    <property type="molecule type" value="Genomic_DNA"/>
</dbReference>
<accession>A0A8E7KZ46</accession>